<gene>
    <name evidence="1" type="ORF">OXX778_LOCUS16123</name>
</gene>
<evidence type="ECO:0000313" key="2">
    <source>
        <dbReference type="Proteomes" id="UP000663879"/>
    </source>
</evidence>
<evidence type="ECO:0008006" key="3">
    <source>
        <dbReference type="Google" id="ProtNLM"/>
    </source>
</evidence>
<dbReference type="Proteomes" id="UP000663879">
    <property type="component" value="Unassembled WGS sequence"/>
</dbReference>
<sequence>MFYEQNQFDCLLTCTLCTQRYDIPLMLPCCWKTICKKCTEKMTLNRTCSLCKKQNIQILNSNGKISLPVNEALQKLLDLKPVDLIYTEFYRKFSEFFKLINSNLDELNLIEKHSESNIIQYFQILKSEISKNVENLIQKALNFKNIVLNDLDSLEQTYRTHLKNLNLSNLKKKVKEKLKKYQSDINDSSFNNQDQLLHDCEHLNKSLNDKINFINGNLLNTNKIVFNQKHEMDSLLENFIGKFEYEPNIKTHDLIETVKFLNSFLKMKKIDMDLNLNLIYVRPMGFKKILYVSKNDYDEYTDVSFQICDGNNSVLFEHTEWKSRINYVQTNLKFICVSLTDYRTGRHILKVFNQKLKLIKSIVLESQSNYIFLCEEFIYLKLDNVYPFLHKYNFNLEKESIFAENLNVLTSQSDILVSLNIDKIITIQKNRIYFLDKCFSCVKVYSELNADLIECIKFKEVRDCFIKLVIDFEQDCLDEKIICLNTQKKTLSVYDKNENIIVENKLDSGCKNINEFFLCPDGSLMFLDNLNDAIYYYNV</sequence>
<protein>
    <recommendedName>
        <fullName evidence="3">RING-type domain-containing protein</fullName>
    </recommendedName>
</protein>
<name>A0A814GEH0_9BILA</name>
<evidence type="ECO:0000313" key="1">
    <source>
        <dbReference type="EMBL" id="CAF0995261.1"/>
    </source>
</evidence>
<dbReference type="InterPro" id="IPR013083">
    <property type="entry name" value="Znf_RING/FYVE/PHD"/>
</dbReference>
<dbReference type="EMBL" id="CAJNOC010003728">
    <property type="protein sequence ID" value="CAF0995261.1"/>
    <property type="molecule type" value="Genomic_DNA"/>
</dbReference>
<dbReference type="OrthoDB" id="331602at2759"/>
<accession>A0A814GEH0</accession>
<proteinExistence type="predicted"/>
<dbReference type="AlphaFoldDB" id="A0A814GEH0"/>
<dbReference type="Gene3D" id="3.30.40.10">
    <property type="entry name" value="Zinc/RING finger domain, C3HC4 (zinc finger)"/>
    <property type="match status" value="1"/>
</dbReference>
<organism evidence="1 2">
    <name type="scientific">Brachionus calyciflorus</name>
    <dbReference type="NCBI Taxonomy" id="104777"/>
    <lineage>
        <taxon>Eukaryota</taxon>
        <taxon>Metazoa</taxon>
        <taxon>Spiralia</taxon>
        <taxon>Gnathifera</taxon>
        <taxon>Rotifera</taxon>
        <taxon>Eurotatoria</taxon>
        <taxon>Monogononta</taxon>
        <taxon>Pseudotrocha</taxon>
        <taxon>Ploima</taxon>
        <taxon>Brachionidae</taxon>
        <taxon>Brachionus</taxon>
    </lineage>
</organism>
<reference evidence="1" key="1">
    <citation type="submission" date="2021-02" db="EMBL/GenBank/DDBJ databases">
        <authorList>
            <person name="Nowell W R."/>
        </authorList>
    </citation>
    <scope>NUCLEOTIDE SEQUENCE</scope>
    <source>
        <strain evidence="1">Ploen Becks lab</strain>
    </source>
</reference>
<keyword evidence="2" id="KW-1185">Reference proteome</keyword>
<comment type="caution">
    <text evidence="1">The sequence shown here is derived from an EMBL/GenBank/DDBJ whole genome shotgun (WGS) entry which is preliminary data.</text>
</comment>